<dbReference type="AlphaFoldDB" id="A0A4R6QE75"/>
<dbReference type="EMBL" id="SNXR01000012">
    <property type="protein sequence ID" value="TDP60213.1"/>
    <property type="molecule type" value="Genomic_DNA"/>
</dbReference>
<evidence type="ECO:0000313" key="2">
    <source>
        <dbReference type="Proteomes" id="UP000295260"/>
    </source>
</evidence>
<sequence length="583" mass="67961">MKSVLFILTLITTHCLGQIQQKALKTFTQKDFNAYKFEENKYDLRTKNSFFYLSSENDTASYYFDPSDYKGILNYGVDFASKDKKVVNFIENYEMYYTDVFFEKCSFSIADSIAEIEGQITGGWNSMDFKGKPPVDVVEISVGELKKSTTIINFEYSNTKGHVGIDGIIEYIITFKGEIKNQSFPLDTLNTLVFQKLNFRKNFPSSTPFKVRFKVDKNSVLSIGKLSCYTHFYNIGEMFFAQQKRKGVISPKKDKNAPRFVKIIENNVQVNDPKNQIKKEVPLYYQLTEKAETYILTRQYAKAKETYMLLAKEYPTLFARDIHNAIRVAVLSRDMKNAFIWGEELAKKGIELPYFNSKIFNGLKKNLEWKSFSKKYDSICKLSQTKWNVNLKKQINDLLNEDQADYGLENRKEPVVLYETTERITDKLIDLLKKEGYPSEEKIGAFTKNDTILIQSPEFSVIIRHAVQQKSKGLKELNELLEQSYKALEFDLKRSSTHRNFPGACFHIYKGNLYIDKSCDYNSDAMVKKMVFMFNNPNGFIIDNGNYIISEYNPENPKEWDDHYNNNFKLVTKLTDDWTFYEK</sequence>
<dbReference type="RefSeq" id="WP_133532499.1">
    <property type="nucleotide sequence ID" value="NZ_SNXR01000012.1"/>
</dbReference>
<comment type="caution">
    <text evidence="1">The sequence shown here is derived from an EMBL/GenBank/DDBJ whole genome shotgun (WGS) entry which is preliminary data.</text>
</comment>
<protein>
    <submittedName>
        <fullName evidence="1">Uncharacterized protein</fullName>
    </submittedName>
</protein>
<accession>A0A4R6QE75</accession>
<name>A0A4R6QE75_9FLAO</name>
<keyword evidence="2" id="KW-1185">Reference proteome</keyword>
<dbReference type="Proteomes" id="UP000295260">
    <property type="component" value="Unassembled WGS sequence"/>
</dbReference>
<evidence type="ECO:0000313" key="1">
    <source>
        <dbReference type="EMBL" id="TDP60213.1"/>
    </source>
</evidence>
<proteinExistence type="predicted"/>
<reference evidence="1 2" key="1">
    <citation type="submission" date="2019-03" db="EMBL/GenBank/DDBJ databases">
        <title>Genomic Encyclopedia of Archaeal and Bacterial Type Strains, Phase II (KMG-II): from individual species to whole genera.</title>
        <authorList>
            <person name="Goeker M."/>
        </authorList>
    </citation>
    <scope>NUCLEOTIDE SEQUENCE [LARGE SCALE GENOMIC DNA]</scope>
    <source>
        <strain evidence="1 2">DSM 25687</strain>
    </source>
</reference>
<gene>
    <name evidence="1" type="ORF">BC748_1193</name>
</gene>
<organism evidence="1 2">
    <name type="scientific">Flavobacterium dankookense</name>
    <dbReference type="NCBI Taxonomy" id="706186"/>
    <lineage>
        <taxon>Bacteria</taxon>
        <taxon>Pseudomonadati</taxon>
        <taxon>Bacteroidota</taxon>
        <taxon>Flavobacteriia</taxon>
        <taxon>Flavobacteriales</taxon>
        <taxon>Flavobacteriaceae</taxon>
        <taxon>Flavobacterium</taxon>
    </lineage>
</organism>
<dbReference type="OrthoDB" id="1429559at2"/>